<evidence type="ECO:0000313" key="9">
    <source>
        <dbReference type="EMBL" id="KAK8939709.1"/>
    </source>
</evidence>
<evidence type="ECO:0000256" key="6">
    <source>
        <dbReference type="ARBA" id="ARBA00023136"/>
    </source>
</evidence>
<evidence type="ECO:0000256" key="4">
    <source>
        <dbReference type="ARBA" id="ARBA00022692"/>
    </source>
</evidence>
<name>A0ABR2LFG3_9ASPA</name>
<protein>
    <submittedName>
        <fullName evidence="9">Glycerol-3-phosphate 2-O-acyltransferase 4</fullName>
    </submittedName>
</protein>
<keyword evidence="5 7" id="KW-1133">Transmembrane helix</keyword>
<comment type="subcellular location">
    <subcellularLocation>
        <location evidence="1">Membrane</location>
    </subcellularLocation>
</comment>
<keyword evidence="10" id="KW-1185">Reference proteome</keyword>
<dbReference type="PANTHER" id="PTHR15486:SF70">
    <property type="entry name" value="GLYCEROL-3-PHOSPHATE ACYLTRANSFERASE 8-RELATED"/>
    <property type="match status" value="1"/>
</dbReference>
<feature type="domain" description="Glycerol-3-phosphate acyltransferase RAM2/GPAT1-8 HAD-like" evidence="8">
    <location>
        <begin position="31"/>
        <end position="140"/>
    </location>
</feature>
<organism evidence="9 10">
    <name type="scientific">Platanthera guangdongensis</name>
    <dbReference type="NCBI Taxonomy" id="2320717"/>
    <lineage>
        <taxon>Eukaryota</taxon>
        <taxon>Viridiplantae</taxon>
        <taxon>Streptophyta</taxon>
        <taxon>Embryophyta</taxon>
        <taxon>Tracheophyta</taxon>
        <taxon>Spermatophyta</taxon>
        <taxon>Magnoliopsida</taxon>
        <taxon>Liliopsida</taxon>
        <taxon>Asparagales</taxon>
        <taxon>Orchidaceae</taxon>
        <taxon>Orchidoideae</taxon>
        <taxon>Orchideae</taxon>
        <taxon>Orchidinae</taxon>
        <taxon>Platanthera</taxon>
    </lineage>
</organism>
<evidence type="ECO:0000256" key="5">
    <source>
        <dbReference type="ARBA" id="ARBA00022989"/>
    </source>
</evidence>
<dbReference type="EMBL" id="JBBWWR010000020">
    <property type="protein sequence ID" value="KAK8939709.1"/>
    <property type="molecule type" value="Genomic_DNA"/>
</dbReference>
<comment type="similarity">
    <text evidence="2">Belongs to the GPAT/DAPAT family.</text>
</comment>
<dbReference type="Proteomes" id="UP001412067">
    <property type="component" value="Unassembled WGS sequence"/>
</dbReference>
<evidence type="ECO:0000256" key="1">
    <source>
        <dbReference type="ARBA" id="ARBA00004370"/>
    </source>
</evidence>
<evidence type="ECO:0000256" key="3">
    <source>
        <dbReference type="ARBA" id="ARBA00022679"/>
    </source>
</evidence>
<evidence type="ECO:0000313" key="10">
    <source>
        <dbReference type="Proteomes" id="UP001412067"/>
    </source>
</evidence>
<evidence type="ECO:0000259" key="8">
    <source>
        <dbReference type="Pfam" id="PF23270"/>
    </source>
</evidence>
<sequence length="315" mass="34799">MILLKVSFHSSPTTDSCSKVCLFLFAVVSGVSFPYFFLLAIEVDSLLHGAAHLLRPTIFVVYKFCSEEAGIQIMIYTAVAGIPISDIKLVAHAVLLRFYVADIRVDSYRIFHACRRRQVVVTTNPAVMVEPFVNEYLGGDQRQWSCMPQRLGKQRQTSKLNLRRNCDGAAIAINISKDDFSACSLSRVLFRALTCSAPLSSMPSRCPRRQSSPLDLSSVRYVLRHPSFLVDFFSSSPTNLPSNASPTQVRASIDADLVSRDAANSRASSTVVRSSCVQLFRVISLMLPILLFLLFPIILCAVSPTYNSGSIDSPM</sequence>
<dbReference type="Pfam" id="PF23270">
    <property type="entry name" value="HAD_RAM2_N"/>
    <property type="match status" value="1"/>
</dbReference>
<proteinExistence type="inferred from homology"/>
<evidence type="ECO:0000256" key="7">
    <source>
        <dbReference type="SAM" id="Phobius"/>
    </source>
</evidence>
<reference evidence="9 10" key="1">
    <citation type="journal article" date="2022" name="Nat. Plants">
        <title>Genomes of leafy and leafless Platanthera orchids illuminate the evolution of mycoheterotrophy.</title>
        <authorList>
            <person name="Li M.H."/>
            <person name="Liu K.W."/>
            <person name="Li Z."/>
            <person name="Lu H.C."/>
            <person name="Ye Q.L."/>
            <person name="Zhang D."/>
            <person name="Wang J.Y."/>
            <person name="Li Y.F."/>
            <person name="Zhong Z.M."/>
            <person name="Liu X."/>
            <person name="Yu X."/>
            <person name="Liu D.K."/>
            <person name="Tu X.D."/>
            <person name="Liu B."/>
            <person name="Hao Y."/>
            <person name="Liao X.Y."/>
            <person name="Jiang Y.T."/>
            <person name="Sun W.H."/>
            <person name="Chen J."/>
            <person name="Chen Y.Q."/>
            <person name="Ai Y."/>
            <person name="Zhai J.W."/>
            <person name="Wu S.S."/>
            <person name="Zhou Z."/>
            <person name="Hsiao Y.Y."/>
            <person name="Wu W.L."/>
            <person name="Chen Y.Y."/>
            <person name="Lin Y.F."/>
            <person name="Hsu J.L."/>
            <person name="Li C.Y."/>
            <person name="Wang Z.W."/>
            <person name="Zhao X."/>
            <person name="Zhong W.Y."/>
            <person name="Ma X.K."/>
            <person name="Ma L."/>
            <person name="Huang J."/>
            <person name="Chen G.Z."/>
            <person name="Huang M.Z."/>
            <person name="Huang L."/>
            <person name="Peng D.H."/>
            <person name="Luo Y.B."/>
            <person name="Zou S.Q."/>
            <person name="Chen S.P."/>
            <person name="Lan S."/>
            <person name="Tsai W.C."/>
            <person name="Van de Peer Y."/>
            <person name="Liu Z.J."/>
        </authorList>
    </citation>
    <scope>NUCLEOTIDE SEQUENCE [LARGE SCALE GENOMIC DNA]</scope>
    <source>
        <strain evidence="9">Lor288</strain>
    </source>
</reference>
<keyword evidence="3" id="KW-0808">Transferase</keyword>
<dbReference type="PANTHER" id="PTHR15486">
    <property type="entry name" value="ANCIENT UBIQUITOUS PROTEIN"/>
    <property type="match status" value="1"/>
</dbReference>
<accession>A0ABR2LFG3</accession>
<dbReference type="InterPro" id="IPR056462">
    <property type="entry name" value="HAD_RAM2/GPAT1-8"/>
</dbReference>
<evidence type="ECO:0000256" key="2">
    <source>
        <dbReference type="ARBA" id="ARBA00007937"/>
    </source>
</evidence>
<keyword evidence="6 7" id="KW-0472">Membrane</keyword>
<gene>
    <name evidence="9" type="primary">GPAT4</name>
    <name evidence="9" type="ORF">KSP40_PGU013302</name>
</gene>
<feature type="transmembrane region" description="Helical" evidence="7">
    <location>
        <begin position="282"/>
        <end position="306"/>
    </location>
</feature>
<feature type="transmembrane region" description="Helical" evidence="7">
    <location>
        <begin position="20"/>
        <end position="40"/>
    </location>
</feature>
<comment type="caution">
    <text evidence="9">The sequence shown here is derived from an EMBL/GenBank/DDBJ whole genome shotgun (WGS) entry which is preliminary data.</text>
</comment>
<keyword evidence="4 7" id="KW-0812">Transmembrane</keyword>